<dbReference type="SUPFAM" id="SSF103473">
    <property type="entry name" value="MFS general substrate transporter"/>
    <property type="match status" value="1"/>
</dbReference>
<proteinExistence type="predicted"/>
<evidence type="ECO:0000313" key="2">
    <source>
        <dbReference type="EMBL" id="GAH50183.1"/>
    </source>
</evidence>
<feature type="transmembrane region" description="Helical" evidence="1">
    <location>
        <begin position="12"/>
        <end position="31"/>
    </location>
</feature>
<evidence type="ECO:0008006" key="3">
    <source>
        <dbReference type="Google" id="ProtNLM"/>
    </source>
</evidence>
<keyword evidence="1" id="KW-1133">Transmembrane helix</keyword>
<dbReference type="Gene3D" id="1.20.1250.20">
    <property type="entry name" value="MFS general substrate transporter like domains"/>
    <property type="match status" value="1"/>
</dbReference>
<name>X1HY10_9ZZZZ</name>
<feature type="non-terminal residue" evidence="2">
    <location>
        <position position="295"/>
    </location>
</feature>
<feature type="transmembrane region" description="Helical" evidence="1">
    <location>
        <begin position="85"/>
        <end position="105"/>
    </location>
</feature>
<dbReference type="EMBL" id="BARU01017906">
    <property type="protein sequence ID" value="GAH50183.1"/>
    <property type="molecule type" value="Genomic_DNA"/>
</dbReference>
<accession>X1HY10</accession>
<dbReference type="InterPro" id="IPR036259">
    <property type="entry name" value="MFS_trans_sf"/>
</dbReference>
<organism evidence="2">
    <name type="scientific">marine sediment metagenome</name>
    <dbReference type="NCBI Taxonomy" id="412755"/>
    <lineage>
        <taxon>unclassified sequences</taxon>
        <taxon>metagenomes</taxon>
        <taxon>ecological metagenomes</taxon>
    </lineage>
</organism>
<dbReference type="AlphaFoldDB" id="X1HY10"/>
<protein>
    <recommendedName>
        <fullName evidence="3">Major facilitator superfamily (MFS) profile domain-containing protein</fullName>
    </recommendedName>
</protein>
<feature type="transmembrane region" description="Helical" evidence="1">
    <location>
        <begin position="225"/>
        <end position="242"/>
    </location>
</feature>
<feature type="transmembrane region" description="Helical" evidence="1">
    <location>
        <begin position="188"/>
        <end position="204"/>
    </location>
</feature>
<comment type="caution">
    <text evidence="2">The sequence shown here is derived from an EMBL/GenBank/DDBJ whole genome shotgun (WGS) entry which is preliminary data.</text>
</comment>
<keyword evidence="1" id="KW-0812">Transmembrane</keyword>
<feature type="non-terminal residue" evidence="2">
    <location>
        <position position="1"/>
    </location>
</feature>
<feature type="transmembrane region" description="Helical" evidence="1">
    <location>
        <begin position="37"/>
        <end position="64"/>
    </location>
</feature>
<sequence length="295" mass="33881">IFRNVQKKLGVKPTIIISSLGFLFIQVILQFSKEPLLIYFLLILDGTFLGLFWPVLMGALSAISNSEEYHKNNSLKDKLMKKYSLAWNFGGIFSYALGFFILFYIENIQIMFLFALFFAIIGFSMALIIQEPSHSFDKEIIVPIDKGVKAIPQREHISFPIFLPLFMIGIYGFLIGGMGLIYPIKSEILNFALFTNYLFFFLRMSTQTISISKSMDFKIKTTKKMIPISNLLIMFSLFLMGINQNLFIFAILFCAFGIFNSFYYTLAFKLIVFRNIANNTSKYSTYFETAIGIGF</sequence>
<reference evidence="2" key="1">
    <citation type="journal article" date="2014" name="Front. Microbiol.">
        <title>High frequency of phylogenetically diverse reductive dehalogenase-homologous genes in deep subseafloor sedimentary metagenomes.</title>
        <authorList>
            <person name="Kawai M."/>
            <person name="Futagami T."/>
            <person name="Toyoda A."/>
            <person name="Takaki Y."/>
            <person name="Nishi S."/>
            <person name="Hori S."/>
            <person name="Arai W."/>
            <person name="Tsubouchi T."/>
            <person name="Morono Y."/>
            <person name="Uchiyama I."/>
            <person name="Ito T."/>
            <person name="Fujiyama A."/>
            <person name="Inagaki F."/>
            <person name="Takami H."/>
        </authorList>
    </citation>
    <scope>NUCLEOTIDE SEQUENCE</scope>
    <source>
        <strain evidence="2">Expedition CK06-06</strain>
    </source>
</reference>
<feature type="transmembrane region" description="Helical" evidence="1">
    <location>
        <begin position="248"/>
        <end position="272"/>
    </location>
</feature>
<evidence type="ECO:0000256" key="1">
    <source>
        <dbReference type="SAM" id="Phobius"/>
    </source>
</evidence>
<feature type="transmembrane region" description="Helical" evidence="1">
    <location>
        <begin position="161"/>
        <end position="182"/>
    </location>
</feature>
<dbReference type="GO" id="GO:0022857">
    <property type="term" value="F:transmembrane transporter activity"/>
    <property type="evidence" value="ECO:0007669"/>
    <property type="project" value="InterPro"/>
</dbReference>
<dbReference type="InterPro" id="IPR011701">
    <property type="entry name" value="MFS"/>
</dbReference>
<gene>
    <name evidence="2" type="ORF">S03H2_29648</name>
</gene>
<feature type="transmembrane region" description="Helical" evidence="1">
    <location>
        <begin position="111"/>
        <end position="129"/>
    </location>
</feature>
<keyword evidence="1" id="KW-0472">Membrane</keyword>
<dbReference type="Pfam" id="PF07690">
    <property type="entry name" value="MFS_1"/>
    <property type="match status" value="1"/>
</dbReference>